<feature type="domain" description="Mur ligase central" evidence="12">
    <location>
        <begin position="47"/>
        <end position="194"/>
    </location>
</feature>
<dbReference type="RefSeq" id="WP_212780775.1">
    <property type="nucleotide sequence ID" value="NZ_BMAY01000006.1"/>
</dbReference>
<keyword evidence="14" id="KW-1185">Reference proteome</keyword>
<dbReference type="GO" id="GO:0005737">
    <property type="term" value="C:cytoplasm"/>
    <property type="evidence" value="ECO:0007669"/>
    <property type="project" value="TreeGrafter"/>
</dbReference>
<evidence type="ECO:0000256" key="8">
    <source>
        <dbReference type="ARBA" id="ARBA00030592"/>
    </source>
</evidence>
<protein>
    <recommendedName>
        <fullName evidence="2">tetrahydrofolate synthase</fullName>
        <ecNumber evidence="2">6.3.2.17</ecNumber>
    </recommendedName>
    <alternativeName>
        <fullName evidence="8">Tetrahydrofolylpolyglutamate synthase</fullName>
    </alternativeName>
</protein>
<keyword evidence="4" id="KW-0479">Metal-binding</keyword>
<dbReference type="NCBIfam" id="TIGR01499">
    <property type="entry name" value="folC"/>
    <property type="match status" value="1"/>
</dbReference>
<dbReference type="InterPro" id="IPR004101">
    <property type="entry name" value="Mur_ligase_C"/>
</dbReference>
<dbReference type="EMBL" id="BMAY01000006">
    <property type="protein sequence ID" value="GFZ27079.1"/>
    <property type="molecule type" value="Genomic_DNA"/>
</dbReference>
<dbReference type="PANTHER" id="PTHR11136:SF0">
    <property type="entry name" value="DIHYDROFOLATE SYNTHETASE-RELATED"/>
    <property type="match status" value="1"/>
</dbReference>
<dbReference type="GO" id="GO:0046872">
    <property type="term" value="F:metal ion binding"/>
    <property type="evidence" value="ECO:0007669"/>
    <property type="project" value="UniProtKB-KW"/>
</dbReference>
<evidence type="ECO:0000313" key="13">
    <source>
        <dbReference type="EMBL" id="GFZ27079.1"/>
    </source>
</evidence>
<dbReference type="SUPFAM" id="SSF53623">
    <property type="entry name" value="MurD-like peptide ligases, catalytic domain"/>
    <property type="match status" value="1"/>
</dbReference>
<evidence type="ECO:0000256" key="7">
    <source>
        <dbReference type="ARBA" id="ARBA00022842"/>
    </source>
</evidence>
<dbReference type="PROSITE" id="PS01012">
    <property type="entry name" value="FOLYLPOLYGLU_SYNT_2"/>
    <property type="match status" value="1"/>
</dbReference>
<evidence type="ECO:0000256" key="10">
    <source>
        <dbReference type="PIRNR" id="PIRNR001563"/>
    </source>
</evidence>
<keyword evidence="5 10" id="KW-0547">Nucleotide-binding</keyword>
<dbReference type="Proteomes" id="UP000677218">
    <property type="component" value="Unassembled WGS sequence"/>
</dbReference>
<dbReference type="SUPFAM" id="SSF53244">
    <property type="entry name" value="MurD-like peptide ligases, peptide-binding domain"/>
    <property type="match status" value="1"/>
</dbReference>
<keyword evidence="3 10" id="KW-0436">Ligase</keyword>
<dbReference type="Pfam" id="PF08245">
    <property type="entry name" value="Mur_ligase_M"/>
    <property type="match status" value="1"/>
</dbReference>
<gene>
    <name evidence="13" type="primary">folC</name>
    <name evidence="13" type="ORF">LCB40_09590</name>
</gene>
<keyword evidence="6 10" id="KW-0067">ATP-binding</keyword>
<dbReference type="InterPro" id="IPR036615">
    <property type="entry name" value="Mur_ligase_C_dom_sf"/>
</dbReference>
<evidence type="ECO:0000256" key="2">
    <source>
        <dbReference type="ARBA" id="ARBA00013025"/>
    </source>
</evidence>
<sequence length="416" mass="46503">MNFKTAKAVISYLYALPRIHRKSDLSYIKRVLAVMGHPERQVKTVHVTGTNGKGSTSYYISELLQKAGQKTGLFVSPYIKEFNERIQLNGHNISDEELIQAANKVTAAVEQIQKTDPEFNLVIFEYETAMAFYFFKKMRCDYAVIEVGIGGTHDKTNVIVPEVSVITTISLDHEKIIGPGLSDIAKEKSGIIKSERPVVLGKIPQAVRPIVLDRAKAMNSPVFELTEAFKASVTDHFSVAEVGGIRYCFKQRPLVETYDMAIAVQVLNLLGLALAPAVVEKTINSTKIPGRYQILQKRPMIILDGAHNQQAISNLLSYVHQQQKVRGGQVRVLIGMMKDKDIKQVFDLFKPSDQITLTQIDYPRAAGQEDFPPAYPFMANPEAAFRHLQAISQDEDILLVTGSFYLVSQILQMEES</sequence>
<evidence type="ECO:0000259" key="11">
    <source>
        <dbReference type="Pfam" id="PF02875"/>
    </source>
</evidence>
<name>A0A916QGX3_9LACO</name>
<dbReference type="InterPro" id="IPR001645">
    <property type="entry name" value="Folylpolyglutamate_synth"/>
</dbReference>
<evidence type="ECO:0000313" key="14">
    <source>
        <dbReference type="Proteomes" id="UP000677218"/>
    </source>
</evidence>
<proteinExistence type="inferred from homology"/>
<dbReference type="GO" id="GO:0004326">
    <property type="term" value="F:tetrahydrofolylpolyglutamate synthase activity"/>
    <property type="evidence" value="ECO:0007669"/>
    <property type="project" value="UniProtKB-EC"/>
</dbReference>
<keyword evidence="7" id="KW-0460">Magnesium</keyword>
<feature type="domain" description="Mur ligase C-terminal" evidence="11">
    <location>
        <begin position="290"/>
        <end position="404"/>
    </location>
</feature>
<dbReference type="Pfam" id="PF02875">
    <property type="entry name" value="Mur_ligase_C"/>
    <property type="match status" value="1"/>
</dbReference>
<dbReference type="InterPro" id="IPR036565">
    <property type="entry name" value="Mur-like_cat_sf"/>
</dbReference>
<dbReference type="Gene3D" id="3.90.190.20">
    <property type="entry name" value="Mur ligase, C-terminal domain"/>
    <property type="match status" value="1"/>
</dbReference>
<comment type="catalytic activity">
    <reaction evidence="9">
        <text>(6S)-5,6,7,8-tetrahydrofolyl-(gamma-L-Glu)(n) + L-glutamate + ATP = (6S)-5,6,7,8-tetrahydrofolyl-(gamma-L-Glu)(n+1) + ADP + phosphate + H(+)</text>
        <dbReference type="Rhea" id="RHEA:10580"/>
        <dbReference type="Rhea" id="RHEA-COMP:14738"/>
        <dbReference type="Rhea" id="RHEA-COMP:14740"/>
        <dbReference type="ChEBI" id="CHEBI:15378"/>
        <dbReference type="ChEBI" id="CHEBI:29985"/>
        <dbReference type="ChEBI" id="CHEBI:30616"/>
        <dbReference type="ChEBI" id="CHEBI:43474"/>
        <dbReference type="ChEBI" id="CHEBI:141005"/>
        <dbReference type="ChEBI" id="CHEBI:456216"/>
        <dbReference type="EC" id="6.3.2.17"/>
    </reaction>
</comment>
<dbReference type="AlphaFoldDB" id="A0A916QGX3"/>
<evidence type="ECO:0000256" key="5">
    <source>
        <dbReference type="ARBA" id="ARBA00022741"/>
    </source>
</evidence>
<dbReference type="InterPro" id="IPR018109">
    <property type="entry name" value="Folylpolyglutamate_synth_CS"/>
</dbReference>
<reference evidence="13" key="1">
    <citation type="submission" date="2020-08" db="EMBL/GenBank/DDBJ databases">
        <title>Taxonomic study for Lactobacillus species isolated from hardwood bark.</title>
        <authorList>
            <person name="Tohno M."/>
            <person name="Tanizawa Y."/>
        </authorList>
    </citation>
    <scope>NUCLEOTIDE SEQUENCE</scope>
    <source>
        <strain evidence="13">B40</strain>
    </source>
</reference>
<dbReference type="Gene3D" id="3.40.1190.10">
    <property type="entry name" value="Mur-like, catalytic domain"/>
    <property type="match status" value="1"/>
</dbReference>
<dbReference type="InterPro" id="IPR013221">
    <property type="entry name" value="Mur_ligase_cen"/>
</dbReference>
<evidence type="ECO:0000256" key="6">
    <source>
        <dbReference type="ARBA" id="ARBA00022840"/>
    </source>
</evidence>
<comment type="similarity">
    <text evidence="1 10">Belongs to the folylpolyglutamate synthase family.</text>
</comment>
<dbReference type="EC" id="6.3.2.17" evidence="2"/>
<evidence type="ECO:0000256" key="9">
    <source>
        <dbReference type="ARBA" id="ARBA00047493"/>
    </source>
</evidence>
<dbReference type="PIRSF" id="PIRSF001563">
    <property type="entry name" value="Folylpolyglu_synth"/>
    <property type="match status" value="1"/>
</dbReference>
<evidence type="ECO:0000256" key="3">
    <source>
        <dbReference type="ARBA" id="ARBA00022598"/>
    </source>
</evidence>
<organism evidence="13 14">
    <name type="scientific">Lactobacillus corticis</name>
    <dbReference type="NCBI Taxonomy" id="2201249"/>
    <lineage>
        <taxon>Bacteria</taxon>
        <taxon>Bacillati</taxon>
        <taxon>Bacillota</taxon>
        <taxon>Bacilli</taxon>
        <taxon>Lactobacillales</taxon>
        <taxon>Lactobacillaceae</taxon>
        <taxon>Lactobacillus</taxon>
    </lineage>
</organism>
<dbReference type="GO" id="GO:0008841">
    <property type="term" value="F:dihydrofolate synthase activity"/>
    <property type="evidence" value="ECO:0007669"/>
    <property type="project" value="TreeGrafter"/>
</dbReference>
<dbReference type="PANTHER" id="PTHR11136">
    <property type="entry name" value="FOLYLPOLYGLUTAMATE SYNTHASE-RELATED"/>
    <property type="match status" value="1"/>
</dbReference>
<evidence type="ECO:0000259" key="12">
    <source>
        <dbReference type="Pfam" id="PF08245"/>
    </source>
</evidence>
<dbReference type="GO" id="GO:0005524">
    <property type="term" value="F:ATP binding"/>
    <property type="evidence" value="ECO:0007669"/>
    <property type="project" value="UniProtKB-KW"/>
</dbReference>
<evidence type="ECO:0000256" key="1">
    <source>
        <dbReference type="ARBA" id="ARBA00008276"/>
    </source>
</evidence>
<comment type="caution">
    <text evidence="13">The sequence shown here is derived from an EMBL/GenBank/DDBJ whole genome shotgun (WGS) entry which is preliminary data.</text>
</comment>
<evidence type="ECO:0000256" key="4">
    <source>
        <dbReference type="ARBA" id="ARBA00022723"/>
    </source>
</evidence>
<accession>A0A916QGX3</accession>